<keyword evidence="9" id="KW-1185">Reference proteome</keyword>
<dbReference type="EMBL" id="SRLO01000027">
    <property type="protein sequence ID" value="TNN84445.1"/>
    <property type="molecule type" value="Genomic_DNA"/>
</dbReference>
<dbReference type="PROSITE" id="PS00518">
    <property type="entry name" value="ZF_RING_1"/>
    <property type="match status" value="1"/>
</dbReference>
<dbReference type="Pfam" id="PF00628">
    <property type="entry name" value="PHD"/>
    <property type="match status" value="1"/>
</dbReference>
<organism evidence="8 9">
    <name type="scientific">Liparis tanakae</name>
    <name type="common">Tanaka's snailfish</name>
    <dbReference type="NCBI Taxonomy" id="230148"/>
    <lineage>
        <taxon>Eukaryota</taxon>
        <taxon>Metazoa</taxon>
        <taxon>Chordata</taxon>
        <taxon>Craniata</taxon>
        <taxon>Vertebrata</taxon>
        <taxon>Euteleostomi</taxon>
        <taxon>Actinopterygii</taxon>
        <taxon>Neopterygii</taxon>
        <taxon>Teleostei</taxon>
        <taxon>Neoteleostei</taxon>
        <taxon>Acanthomorphata</taxon>
        <taxon>Eupercaria</taxon>
        <taxon>Perciformes</taxon>
        <taxon>Cottioidei</taxon>
        <taxon>Cottales</taxon>
        <taxon>Liparidae</taxon>
        <taxon>Liparis</taxon>
    </lineage>
</organism>
<dbReference type="AlphaFoldDB" id="A0A4Z2J261"/>
<reference evidence="8 9" key="1">
    <citation type="submission" date="2019-03" db="EMBL/GenBank/DDBJ databases">
        <title>First draft genome of Liparis tanakae, snailfish: a comprehensive survey of snailfish specific genes.</title>
        <authorList>
            <person name="Kim W."/>
            <person name="Song I."/>
            <person name="Jeong J.-H."/>
            <person name="Kim D."/>
            <person name="Kim S."/>
            <person name="Ryu S."/>
            <person name="Song J.Y."/>
            <person name="Lee S.K."/>
        </authorList>
    </citation>
    <scope>NUCLEOTIDE SEQUENCE [LARGE SCALE GENOMIC DNA]</scope>
    <source>
        <tissue evidence="8">Muscle</tissue>
    </source>
</reference>
<dbReference type="PROSITE" id="PS50089">
    <property type="entry name" value="ZF_RING_2"/>
    <property type="match status" value="1"/>
</dbReference>
<feature type="domain" description="PHD-type" evidence="6">
    <location>
        <begin position="135"/>
        <end position="185"/>
    </location>
</feature>
<dbReference type="Proteomes" id="UP000314294">
    <property type="component" value="Unassembled WGS sequence"/>
</dbReference>
<dbReference type="SUPFAM" id="SSF57850">
    <property type="entry name" value="RING/U-box"/>
    <property type="match status" value="1"/>
</dbReference>
<dbReference type="SMART" id="SM00249">
    <property type="entry name" value="PHD"/>
    <property type="match status" value="1"/>
</dbReference>
<gene>
    <name evidence="8" type="primary">PHRF1</name>
    <name evidence="8" type="ORF">EYF80_005438</name>
</gene>
<keyword evidence="3" id="KW-0862">Zinc</keyword>
<dbReference type="InterPro" id="IPR011011">
    <property type="entry name" value="Znf_FYVE_PHD"/>
</dbReference>
<protein>
    <submittedName>
        <fullName evidence="8">PHD and RING finger domain-containing protein 1</fullName>
    </submittedName>
</protein>
<dbReference type="OrthoDB" id="1935339at2759"/>
<dbReference type="GO" id="GO:0008270">
    <property type="term" value="F:zinc ion binding"/>
    <property type="evidence" value="ECO:0007669"/>
    <property type="project" value="UniProtKB-KW"/>
</dbReference>
<evidence type="ECO:0000259" key="6">
    <source>
        <dbReference type="PROSITE" id="PS50016"/>
    </source>
</evidence>
<feature type="domain" description="RING-type" evidence="7">
    <location>
        <begin position="18"/>
        <end position="59"/>
    </location>
</feature>
<feature type="compositionally biased region" description="Polar residues" evidence="5">
    <location>
        <begin position="214"/>
        <end position="229"/>
    </location>
</feature>
<dbReference type="SMART" id="SM00184">
    <property type="entry name" value="RING"/>
    <property type="match status" value="2"/>
</dbReference>
<dbReference type="InterPro" id="IPR019787">
    <property type="entry name" value="Znf_PHD-finger"/>
</dbReference>
<evidence type="ECO:0000256" key="2">
    <source>
        <dbReference type="ARBA" id="ARBA00022771"/>
    </source>
</evidence>
<dbReference type="PROSITE" id="PS50016">
    <property type="entry name" value="ZF_PHD_2"/>
    <property type="match status" value="1"/>
</dbReference>
<dbReference type="InterPro" id="IPR001841">
    <property type="entry name" value="Znf_RING"/>
</dbReference>
<dbReference type="InterPro" id="IPR047157">
    <property type="entry name" value="PHRF1/Atg35"/>
</dbReference>
<evidence type="ECO:0000256" key="1">
    <source>
        <dbReference type="ARBA" id="ARBA00022723"/>
    </source>
</evidence>
<accession>A0A4Z2J261</accession>
<dbReference type="PROSITE" id="PS01359">
    <property type="entry name" value="ZF_PHD_1"/>
    <property type="match status" value="1"/>
</dbReference>
<dbReference type="InterPro" id="IPR019786">
    <property type="entry name" value="Zinc_finger_PHD-type_CS"/>
</dbReference>
<evidence type="ECO:0000256" key="3">
    <source>
        <dbReference type="ARBA" id="ARBA00022833"/>
    </source>
</evidence>
<dbReference type="InterPro" id="IPR017907">
    <property type="entry name" value="Znf_RING_CS"/>
</dbReference>
<evidence type="ECO:0000256" key="4">
    <source>
        <dbReference type="PROSITE-ProRule" id="PRU00175"/>
    </source>
</evidence>
<evidence type="ECO:0000313" key="8">
    <source>
        <dbReference type="EMBL" id="TNN84445.1"/>
    </source>
</evidence>
<dbReference type="PANTHER" id="PTHR12618:SF20">
    <property type="entry name" value="PHD AND RING FINGER DOMAIN-CONTAINING PROTEIN 1"/>
    <property type="match status" value="1"/>
</dbReference>
<keyword evidence="2 4" id="KW-0863">Zinc-finger</keyword>
<evidence type="ECO:0000256" key="5">
    <source>
        <dbReference type="SAM" id="MobiDB-lite"/>
    </source>
</evidence>
<dbReference type="InterPro" id="IPR001965">
    <property type="entry name" value="Znf_PHD"/>
</dbReference>
<dbReference type="Pfam" id="PF13639">
    <property type="entry name" value="zf-RING_2"/>
    <property type="match status" value="1"/>
</dbReference>
<dbReference type="InterPro" id="IPR013083">
    <property type="entry name" value="Znf_RING/FYVE/PHD"/>
</dbReference>
<feature type="region of interest" description="Disordered" evidence="5">
    <location>
        <begin position="214"/>
        <end position="252"/>
    </location>
</feature>
<keyword evidence="1" id="KW-0479">Metal-binding</keyword>
<evidence type="ECO:0000313" key="9">
    <source>
        <dbReference type="Proteomes" id="UP000314294"/>
    </source>
</evidence>
<dbReference type="PANTHER" id="PTHR12618">
    <property type="entry name" value="PHD AND RING FINGER DOMAIN-CONTAINING PROTEIN 1"/>
    <property type="match status" value="1"/>
</dbReference>
<comment type="caution">
    <text evidence="8">The sequence shown here is derived from an EMBL/GenBank/DDBJ whole genome shotgun (WGS) entry which is preliminary data.</text>
</comment>
<dbReference type="SUPFAM" id="SSF57903">
    <property type="entry name" value="FYVE/PHD zinc finger"/>
    <property type="match status" value="1"/>
</dbReference>
<evidence type="ECO:0000259" key="7">
    <source>
        <dbReference type="PROSITE" id="PS50089"/>
    </source>
</evidence>
<proteinExistence type="predicted"/>
<name>A0A4Z2J261_9TELE</name>
<sequence length="277" mass="30619">MDKSTVSNAAVGEGADQCYICLSPFEKQKVASLENCQHVFCIDCILQWSQTSNTCPVDRVRFAFILQRRRPGGAIQKKVITSSVLKEAPCQVFGNMGIRLQCLGTELCVALRQIKVRTTKGEDEEDDEEEEWSNRVICEECGRSDRRPRLLKCIHCDSGFHMDCLTPPLNTCPEGDWVCAECAVTPQHTDGSVVEGEISDGELTDLLVAADETASASSRLRPSTLNRPRSSAGRRHSQRIQSRASGNPLPLPQTSWVSSIHRGIHLGNIECATDFIQ</sequence>
<dbReference type="Gene3D" id="3.30.40.10">
    <property type="entry name" value="Zinc/RING finger domain, C3HC4 (zinc finger)"/>
    <property type="match status" value="2"/>
</dbReference>